<keyword evidence="1" id="KW-0969">Cilium</keyword>
<dbReference type="Proteomes" id="UP000246073">
    <property type="component" value="Unassembled WGS sequence"/>
</dbReference>
<organism evidence="1 2">
    <name type="scientific">Ochrobactrum soli</name>
    <dbReference type="NCBI Taxonomy" id="2448455"/>
    <lineage>
        <taxon>Bacteria</taxon>
        <taxon>Pseudomonadati</taxon>
        <taxon>Pseudomonadota</taxon>
        <taxon>Alphaproteobacteria</taxon>
        <taxon>Hyphomicrobiales</taxon>
        <taxon>Brucellaceae</taxon>
        <taxon>Brucella/Ochrobactrum group</taxon>
        <taxon>Ochrobactrum</taxon>
    </lineage>
</organism>
<evidence type="ECO:0000313" key="1">
    <source>
        <dbReference type="EMBL" id="SPL64091.1"/>
    </source>
</evidence>
<sequence>MIAHKGRNYQQGVMPMVDTMTSYRLIASDMTRSLQRVSKEPLVSRETAYFQENIGNVKSIDDFMSDSRLYNYAMKAFGLEDMAYAKAFVRKILTEGVTSDDAMANKLTDKRYKEFATVFDFAGKGAEATQSTEAQQGVVDKYLRQTLETEAGGQNEGVRLALYFERKASKITNAYEILGDKALLTTVQTIFSWPAAMSNADVDKQAKMLEAKIDFSKMSDPDYVSKLISRFTAMYEMNNPTSSSPASIASLLLGSASSVGISTDILTTLQSFKPGGR</sequence>
<dbReference type="SUPFAM" id="SSF158837">
    <property type="entry name" value="AGR C 984p-like"/>
    <property type="match status" value="1"/>
</dbReference>
<protein>
    <submittedName>
        <fullName evidence="1">Flagellar basal-body rod protein FlgF</fullName>
    </submittedName>
</protein>
<proteinExistence type="predicted"/>
<dbReference type="InterPro" id="IPR023157">
    <property type="entry name" value="AGR-C-984p-like_sf"/>
</dbReference>
<gene>
    <name evidence="1" type="ORF">OHAE_4023</name>
</gene>
<dbReference type="InterPro" id="IPR010626">
    <property type="entry name" value="DUF1217"/>
</dbReference>
<reference evidence="2" key="1">
    <citation type="submission" date="2017-12" db="EMBL/GenBank/DDBJ databases">
        <authorList>
            <person name="Diaz M."/>
        </authorList>
    </citation>
    <scope>NUCLEOTIDE SEQUENCE [LARGE SCALE GENOMIC DNA]</scope>
    <source>
        <strain evidence="2">FI11154</strain>
    </source>
</reference>
<dbReference type="Pfam" id="PF06748">
    <property type="entry name" value="DUF1217"/>
    <property type="match status" value="1"/>
</dbReference>
<name>A0A2P9HIX4_9HYPH</name>
<dbReference type="Gene3D" id="1.10.3700.10">
    <property type="entry name" value="AGR C 984p-like"/>
    <property type="match status" value="1"/>
</dbReference>
<dbReference type="AlphaFoldDB" id="A0A2P9HIX4"/>
<keyword evidence="1" id="KW-0282">Flagellum</keyword>
<evidence type="ECO:0000313" key="2">
    <source>
        <dbReference type="Proteomes" id="UP000246073"/>
    </source>
</evidence>
<dbReference type="EMBL" id="OOFM01000004">
    <property type="protein sequence ID" value="SPL64091.1"/>
    <property type="molecule type" value="Genomic_DNA"/>
</dbReference>
<keyword evidence="1" id="KW-0966">Cell projection</keyword>
<accession>A0A2P9HIX4</accession>